<evidence type="ECO:0000313" key="2">
    <source>
        <dbReference type="Proteomes" id="UP000272888"/>
    </source>
</evidence>
<keyword evidence="2" id="KW-1185">Reference proteome</keyword>
<dbReference type="InterPro" id="IPR029069">
    <property type="entry name" value="HotDog_dom_sf"/>
</dbReference>
<sequence length="156" mass="17129">MMRTPIDLPIADLVPHGGRMRLLDRVLEGDAETLLAEVTVREDSLFFADGVVGGWVGIEYMAQAVAAWAGWHARLRGEVPKVGFLLGTRRYECSRPVFRPGECLRIEVHRQFFADNGLGQFDCTITIGTETVATAALTVFEPPAGQDVLRRGNTDG</sequence>
<evidence type="ECO:0000313" key="1">
    <source>
        <dbReference type="EMBL" id="RKH59711.1"/>
    </source>
</evidence>
<dbReference type="PIRSF" id="PIRSF020565">
    <property type="entry name" value="3Ho_Ac_ACP_DH_prd"/>
    <property type="match status" value="1"/>
</dbReference>
<dbReference type="CDD" id="cd01289">
    <property type="entry name" value="FabA_like"/>
    <property type="match status" value="1"/>
</dbReference>
<dbReference type="Pfam" id="PF22817">
    <property type="entry name" value="ApeP-like"/>
    <property type="match status" value="1"/>
</dbReference>
<dbReference type="InterPro" id="IPR016776">
    <property type="entry name" value="ApeP-like_dehydratase"/>
</dbReference>
<gene>
    <name evidence="1" type="ORF">D7V93_14430</name>
</gene>
<dbReference type="Gene3D" id="3.10.129.10">
    <property type="entry name" value="Hotdog Thioesterase"/>
    <property type="match status" value="1"/>
</dbReference>
<dbReference type="AlphaFoldDB" id="A0A3A8PXM1"/>
<comment type="caution">
    <text evidence="1">The sequence shown here is derived from an EMBL/GenBank/DDBJ whole genome shotgun (WGS) entry which is preliminary data.</text>
</comment>
<dbReference type="EMBL" id="RAWB01000129">
    <property type="protein sequence ID" value="RKH59711.1"/>
    <property type="molecule type" value="Genomic_DNA"/>
</dbReference>
<dbReference type="Proteomes" id="UP000272888">
    <property type="component" value="Unassembled WGS sequence"/>
</dbReference>
<accession>A0A3A8PXM1</accession>
<protein>
    <submittedName>
        <fullName evidence="1">3-hydroxylacyl-ACP dehydratase</fullName>
    </submittedName>
</protein>
<proteinExistence type="predicted"/>
<organism evidence="1 2">
    <name type="scientific">Corallococcus llansteffanensis</name>
    <dbReference type="NCBI Taxonomy" id="2316731"/>
    <lineage>
        <taxon>Bacteria</taxon>
        <taxon>Pseudomonadati</taxon>
        <taxon>Myxococcota</taxon>
        <taxon>Myxococcia</taxon>
        <taxon>Myxococcales</taxon>
        <taxon>Cystobacterineae</taxon>
        <taxon>Myxococcaceae</taxon>
        <taxon>Corallococcus</taxon>
    </lineage>
</organism>
<reference evidence="2" key="1">
    <citation type="submission" date="2018-09" db="EMBL/GenBank/DDBJ databases">
        <authorList>
            <person name="Livingstone P.G."/>
            <person name="Whitworth D.E."/>
        </authorList>
    </citation>
    <scope>NUCLEOTIDE SEQUENCE [LARGE SCALE GENOMIC DNA]</scope>
    <source>
        <strain evidence="2">CA051B</strain>
    </source>
</reference>
<dbReference type="SUPFAM" id="SSF54637">
    <property type="entry name" value="Thioesterase/thiol ester dehydrase-isomerase"/>
    <property type="match status" value="1"/>
</dbReference>
<name>A0A3A8PXM1_9BACT</name>